<dbReference type="Gene3D" id="3.40.50.10810">
    <property type="entry name" value="Tandem AAA-ATPase domain"/>
    <property type="match status" value="1"/>
</dbReference>
<dbReference type="Pfam" id="PF00097">
    <property type="entry name" value="zf-C3HC4"/>
    <property type="match status" value="1"/>
</dbReference>
<protein>
    <recommendedName>
        <fullName evidence="13">E3 ubiquitin-protein ligase SHPRH</fullName>
    </recommendedName>
</protein>
<evidence type="ECO:0000256" key="5">
    <source>
        <dbReference type="ARBA" id="ARBA00022833"/>
    </source>
</evidence>
<gene>
    <name evidence="11" type="ORF">FPE_LOCUS19584</name>
</gene>
<feature type="domain" description="Helicase ATP-binding" evidence="9">
    <location>
        <begin position="325"/>
        <end position="710"/>
    </location>
</feature>
<evidence type="ECO:0000256" key="1">
    <source>
        <dbReference type="ARBA" id="ARBA00008438"/>
    </source>
</evidence>
<dbReference type="SMART" id="SM00249">
    <property type="entry name" value="PHD"/>
    <property type="match status" value="1"/>
</dbReference>
<dbReference type="CDD" id="cd18793">
    <property type="entry name" value="SF2_C_SNF"/>
    <property type="match status" value="1"/>
</dbReference>
<dbReference type="InterPro" id="IPR048695">
    <property type="entry name" value="SHPRH_helical_2nd"/>
</dbReference>
<dbReference type="InterPro" id="IPR011011">
    <property type="entry name" value="Znf_FYVE_PHD"/>
</dbReference>
<evidence type="ECO:0008006" key="13">
    <source>
        <dbReference type="Google" id="ProtNLM"/>
    </source>
</evidence>
<keyword evidence="4" id="KW-0378">Hydrolase</keyword>
<dbReference type="PANTHER" id="PTHR45865:SF1">
    <property type="entry name" value="E3 UBIQUITIN-PROTEIN LIGASE SHPRH"/>
    <property type="match status" value="1"/>
</dbReference>
<dbReference type="InterPro" id="IPR019787">
    <property type="entry name" value="Znf_PHD-finger"/>
</dbReference>
<organism evidence="11 12">
    <name type="scientific">Fraxinus pennsylvanica</name>
    <dbReference type="NCBI Taxonomy" id="56036"/>
    <lineage>
        <taxon>Eukaryota</taxon>
        <taxon>Viridiplantae</taxon>
        <taxon>Streptophyta</taxon>
        <taxon>Embryophyta</taxon>
        <taxon>Tracheophyta</taxon>
        <taxon>Spermatophyta</taxon>
        <taxon>Magnoliopsida</taxon>
        <taxon>eudicotyledons</taxon>
        <taxon>Gunneridae</taxon>
        <taxon>Pentapetalae</taxon>
        <taxon>asterids</taxon>
        <taxon>lamiids</taxon>
        <taxon>Lamiales</taxon>
        <taxon>Oleaceae</taxon>
        <taxon>Oleeae</taxon>
        <taxon>Fraxinus</taxon>
    </lineage>
</organism>
<dbReference type="InterPro" id="IPR018957">
    <property type="entry name" value="Znf_C3HC4_RING-type"/>
</dbReference>
<evidence type="ECO:0000259" key="10">
    <source>
        <dbReference type="SMART" id="SM00490"/>
    </source>
</evidence>
<dbReference type="EMBL" id="OU503047">
    <property type="protein sequence ID" value="CAI9772154.1"/>
    <property type="molecule type" value="Genomic_DNA"/>
</dbReference>
<dbReference type="SUPFAM" id="SSF52540">
    <property type="entry name" value="P-loop containing nucleoside triphosphate hydrolases"/>
    <property type="match status" value="2"/>
</dbReference>
<dbReference type="Pfam" id="PF00271">
    <property type="entry name" value="Helicase_C"/>
    <property type="match status" value="1"/>
</dbReference>
<dbReference type="InterPro" id="IPR014001">
    <property type="entry name" value="Helicase_ATP-bd"/>
</dbReference>
<dbReference type="SMART" id="SM00490">
    <property type="entry name" value="HELICc"/>
    <property type="match status" value="1"/>
</dbReference>
<dbReference type="Pfam" id="PF00628">
    <property type="entry name" value="PHD"/>
    <property type="match status" value="1"/>
</dbReference>
<keyword evidence="5" id="KW-0862">Zinc</keyword>
<dbReference type="Pfam" id="PF00176">
    <property type="entry name" value="SNF2-rel_dom"/>
    <property type="match status" value="1"/>
</dbReference>
<evidence type="ECO:0000256" key="2">
    <source>
        <dbReference type="ARBA" id="ARBA00022723"/>
    </source>
</evidence>
<evidence type="ECO:0000256" key="3">
    <source>
        <dbReference type="ARBA" id="ARBA00022771"/>
    </source>
</evidence>
<dbReference type="GO" id="GO:0016787">
    <property type="term" value="F:hydrolase activity"/>
    <property type="evidence" value="ECO:0007669"/>
    <property type="project" value="UniProtKB-KW"/>
</dbReference>
<dbReference type="Gene3D" id="3.30.40.10">
    <property type="entry name" value="Zinc/RING finger domain, C3HC4 (zinc finger)"/>
    <property type="match status" value="2"/>
</dbReference>
<dbReference type="GO" id="GO:0005524">
    <property type="term" value="F:ATP binding"/>
    <property type="evidence" value="ECO:0007669"/>
    <property type="project" value="InterPro"/>
</dbReference>
<dbReference type="InterPro" id="IPR001841">
    <property type="entry name" value="Znf_RING"/>
</dbReference>
<dbReference type="GO" id="GO:0008270">
    <property type="term" value="F:zinc ion binding"/>
    <property type="evidence" value="ECO:0007669"/>
    <property type="project" value="UniProtKB-KW"/>
</dbReference>
<dbReference type="InterPro" id="IPR001650">
    <property type="entry name" value="Helicase_C-like"/>
</dbReference>
<dbReference type="InterPro" id="IPR052583">
    <property type="entry name" value="ATP-helicase/E3_Ub-Ligase"/>
</dbReference>
<keyword evidence="12" id="KW-1185">Reference proteome</keyword>
<name>A0AAD1ZMH2_9LAMI</name>
<proteinExistence type="inferred from homology"/>
<dbReference type="SMART" id="SM00487">
    <property type="entry name" value="DEXDc"/>
    <property type="match status" value="1"/>
</dbReference>
<evidence type="ECO:0000259" key="8">
    <source>
        <dbReference type="SMART" id="SM00249"/>
    </source>
</evidence>
<feature type="domain" description="Helicase C-terminal" evidence="10">
    <location>
        <begin position="1513"/>
        <end position="1610"/>
    </location>
</feature>
<dbReference type="Pfam" id="PF21324">
    <property type="entry name" value="SHPRH_helical-2nd"/>
    <property type="match status" value="1"/>
</dbReference>
<dbReference type="PANTHER" id="PTHR45865">
    <property type="entry name" value="E3 UBIQUITIN-PROTEIN LIGASE SHPRH FAMILY MEMBER"/>
    <property type="match status" value="1"/>
</dbReference>
<evidence type="ECO:0000256" key="4">
    <source>
        <dbReference type="ARBA" id="ARBA00022801"/>
    </source>
</evidence>
<evidence type="ECO:0000259" key="7">
    <source>
        <dbReference type="SMART" id="SM00184"/>
    </source>
</evidence>
<feature type="region of interest" description="Disordered" evidence="6">
    <location>
        <begin position="1669"/>
        <end position="1704"/>
    </location>
</feature>
<dbReference type="Proteomes" id="UP000834106">
    <property type="component" value="Chromosome 12"/>
</dbReference>
<feature type="compositionally biased region" description="Basic and acidic residues" evidence="6">
    <location>
        <begin position="1694"/>
        <end position="1704"/>
    </location>
</feature>
<keyword evidence="3" id="KW-0863">Zinc-finger</keyword>
<dbReference type="SUPFAM" id="SSF57903">
    <property type="entry name" value="FYVE/PHD zinc finger"/>
    <property type="match status" value="1"/>
</dbReference>
<dbReference type="InterPro" id="IPR027417">
    <property type="entry name" value="P-loop_NTPase"/>
</dbReference>
<evidence type="ECO:0000259" key="9">
    <source>
        <dbReference type="SMART" id="SM00487"/>
    </source>
</evidence>
<evidence type="ECO:0000313" key="11">
    <source>
        <dbReference type="EMBL" id="CAI9772154.1"/>
    </source>
</evidence>
<dbReference type="SMART" id="SM00184">
    <property type="entry name" value="RING"/>
    <property type="match status" value="1"/>
</dbReference>
<dbReference type="InterPro" id="IPR013083">
    <property type="entry name" value="Znf_RING/FYVE/PHD"/>
</dbReference>
<dbReference type="Pfam" id="PF21325">
    <property type="entry name" value="SHPRH_helical-1st"/>
    <property type="match status" value="1"/>
</dbReference>
<feature type="domain" description="Zinc finger PHD-type" evidence="8">
    <location>
        <begin position="452"/>
        <end position="535"/>
    </location>
</feature>
<dbReference type="InterPro" id="IPR049730">
    <property type="entry name" value="SNF2/RAD54-like_C"/>
</dbReference>
<dbReference type="CDD" id="cd18070">
    <property type="entry name" value="DEXQc_SHPRH"/>
    <property type="match status" value="1"/>
</dbReference>
<dbReference type="InterPro" id="IPR001965">
    <property type="entry name" value="Znf_PHD"/>
</dbReference>
<feature type="domain" description="RING-type" evidence="7">
    <location>
        <begin position="1393"/>
        <end position="1442"/>
    </location>
</feature>
<dbReference type="InterPro" id="IPR000330">
    <property type="entry name" value="SNF2_N"/>
</dbReference>
<reference evidence="11" key="1">
    <citation type="submission" date="2023-05" db="EMBL/GenBank/DDBJ databases">
        <authorList>
            <person name="Huff M."/>
        </authorList>
    </citation>
    <scope>NUCLEOTIDE SEQUENCE</scope>
</reference>
<dbReference type="InterPro" id="IPR048686">
    <property type="entry name" value="SHPRH_helical_1st"/>
</dbReference>
<sequence length="1704" mass="193484">MKWVSSSELELGLHLPCNEVTHEAFKSRFDSQFSVPLSEINSVVMGRKKQVRPHRSVGILERQASEAQSNEENEIKPEKEEGTDSDEQFYVETDWSSWDSEEHYDVSEVVLSNLSVSKEFYGDILNKGFYADSRHLLRFRLSNVNEHLGRMKLGHWPILSSSSICLQFVEKYMTEGLERDSLIVSGSFDGPDEGVTGLVHLASLKLLTIRPILEVTFSESMSSIRLRVEIMKSMFDECESLLDNTRQLWKKSMMSVMAWLRPEVMTSEARYGYTSTAHMDVDVFMEPENDSSASRKRPRFDISSFYEAIKPSKEALMLEDDLPDLLPHLRPYQRRAAYWMVQREKGAHECIVGSEKNQTVSPLCVPLNLINTSGRFYYNPFSGNVSLHPIRSPYVSGGILADEMGLGKTVELLACIFAHRMSSSVVADCSYKLQVEGGQNNHFKRLKRERVECVCGAVTESYRYKGLWVQCDICDAWQHADCVGYSLKRKKSNSRNVAEERYEECTKGNSRKHAKRKKNINIVEMDGEYICRICSKLIQATESPVAAGATLIVCPTSILPQWHAEIIRHTNPGSLKTCVYEGVKYTSFSDECITDINELLNADIVLTTYDVLKEDLPHDSERHEGDQRSLRYEKRYPVVPTLLTRILWWRICLDEAQMVESNAAAATELALRLHAKHRWCITGTPIQRKLDDLYGLLRFLQASPFDVVRWWTDVICEPYEMGDAGAMLFTHDFFKQLMWRSSKVQVRDELQLPPQEECISFLSLSPIEEHFYQRQHETCVNDAREVIESLKDDIEKRKAPGSVSDPFISNVEASKLFNSLLKLRQACCHPQVGSSGLRSLQKSPMTMEEILSVLVGKTRVEGEDALRKLVVALNGLAGIAIIKHDFPQAVSLYKEALSIVEEHSEDFRLDPLLNIHIHHNLADILPLTMNSLEQFQHVPGSSKEIFSGARDIDEKAKCTKARDKIIRHDSNLNINEDSPSSCLLRYCSNEKGSDIATYISKNVQSLRAVCEDLKNKFLSVFIAKLSLAQQEFRKSYEQVRDTLRNRENQHTTWWLEALHHIDQNKELSSELIRKIEEALLGTLNNKKPRISASIRSITTLEYYIQTGLDSLEESRKCLIDRILEIDQTMENPREEDIIRVRFCANCYDNCDGPACTHCELDEIFQVYEARLFRLNKSNNGEVITSVEAAVNLQKKKSALNHFYWSLSRHDKSSALSASEYEDNGKKRDIGENVTVSKAPSDLEIMLGIIRSNSKGFLGRERISAARKHLILLEGMRKEYTQARSLAIAQAQVLRAHDEIKMATSRLRIRENDDDKSIDALDPGELDIANAENSSEKFLALASLLRIKGQLRYLKGLVQSQQNLQSQSSSTLTLTEASVLSENGCLPKVDKESCPVCQEQLSNQKMVFQCGHMTCCKCLFAMTERRLIQHGKSYSNWVMCPTCRQHTDFGNIAYADDESYDYSVQACDKSEASIPVQGSYSTKIEAVTRRILWISSTNPAAKVLVFSSWMDVLDVLQHAFTANHISYVRMKGGRKSQVAISQFRGQKINAKQSNEKHKGQIETKTVQVLLLLIQHGANGLNLLEAQHVILVEPLLNPAAEAQAVSRVHRIGQKDKTLIHRFIMKDTVEESIYKMNKSRDTSSFISGNRKNQDQPLLTLKDVESLFRVAPSAVPENQKPTRSLRDLPPSAAAAIAAERRLTDHTKQ</sequence>
<accession>A0AAD1ZMH2</accession>
<dbReference type="Gene3D" id="3.40.50.300">
    <property type="entry name" value="P-loop containing nucleotide triphosphate hydrolases"/>
    <property type="match status" value="1"/>
</dbReference>
<dbReference type="SUPFAM" id="SSF57850">
    <property type="entry name" value="RING/U-box"/>
    <property type="match status" value="1"/>
</dbReference>
<comment type="similarity">
    <text evidence="1">Belongs to the SNF2/RAD54 helicase family. RAD16 subfamily.</text>
</comment>
<evidence type="ECO:0000313" key="12">
    <source>
        <dbReference type="Proteomes" id="UP000834106"/>
    </source>
</evidence>
<keyword evidence="2" id="KW-0479">Metal-binding</keyword>
<dbReference type="InterPro" id="IPR038718">
    <property type="entry name" value="SNF2-like_sf"/>
</dbReference>
<evidence type="ECO:0000256" key="6">
    <source>
        <dbReference type="SAM" id="MobiDB-lite"/>
    </source>
</evidence>
<feature type="compositionally biased region" description="Basic and acidic residues" evidence="6">
    <location>
        <begin position="73"/>
        <end position="82"/>
    </location>
</feature>
<feature type="region of interest" description="Disordered" evidence="6">
    <location>
        <begin position="63"/>
        <end position="86"/>
    </location>
</feature>